<dbReference type="AlphaFoldDB" id="A0A7Y9YBT0"/>
<feature type="transmembrane region" description="Helical" evidence="1">
    <location>
        <begin position="71"/>
        <end position="93"/>
    </location>
</feature>
<dbReference type="GO" id="GO:0016747">
    <property type="term" value="F:acyltransferase activity, transferring groups other than amino-acyl groups"/>
    <property type="evidence" value="ECO:0007669"/>
    <property type="project" value="InterPro"/>
</dbReference>
<evidence type="ECO:0000313" key="3">
    <source>
        <dbReference type="EMBL" id="NYI09286.1"/>
    </source>
</evidence>
<evidence type="ECO:0000256" key="1">
    <source>
        <dbReference type="SAM" id="Phobius"/>
    </source>
</evidence>
<reference evidence="3 4" key="1">
    <citation type="submission" date="2020-07" db="EMBL/GenBank/DDBJ databases">
        <title>Sequencing the genomes of 1000 actinobacteria strains.</title>
        <authorList>
            <person name="Klenk H.-P."/>
        </authorList>
    </citation>
    <scope>NUCLEOTIDE SEQUENCE [LARGE SCALE GENOMIC DNA]</scope>
    <source>
        <strain evidence="3 4">DSM 18248</strain>
    </source>
</reference>
<dbReference type="InterPro" id="IPR002656">
    <property type="entry name" value="Acyl_transf_3_dom"/>
</dbReference>
<protein>
    <submittedName>
        <fullName evidence="3">Fucose 4-O-acetylase-like acetyltransferase</fullName>
    </submittedName>
</protein>
<dbReference type="EMBL" id="JACBZI010000001">
    <property type="protein sequence ID" value="NYI09286.1"/>
    <property type="molecule type" value="Genomic_DNA"/>
</dbReference>
<keyword evidence="1" id="KW-0812">Transmembrane</keyword>
<feature type="transmembrane region" description="Helical" evidence="1">
    <location>
        <begin position="41"/>
        <end position="59"/>
    </location>
</feature>
<dbReference type="PANTHER" id="PTHR37312">
    <property type="entry name" value="MEMBRANE-BOUND ACYLTRANSFERASE YKRP-RELATED"/>
    <property type="match status" value="1"/>
</dbReference>
<dbReference type="InterPro" id="IPR052734">
    <property type="entry name" value="Nod_factor_acetyltransferase"/>
</dbReference>
<dbReference type="PANTHER" id="PTHR37312:SF1">
    <property type="entry name" value="MEMBRANE-BOUND ACYLTRANSFERASE YKRP-RELATED"/>
    <property type="match status" value="1"/>
</dbReference>
<gene>
    <name evidence="3" type="ORF">BKA05_000801</name>
</gene>
<keyword evidence="1" id="KW-0472">Membrane</keyword>
<evidence type="ECO:0000313" key="4">
    <source>
        <dbReference type="Proteomes" id="UP000537326"/>
    </source>
</evidence>
<keyword evidence="4" id="KW-1185">Reference proteome</keyword>
<comment type="caution">
    <text evidence="3">The sequence shown here is derived from an EMBL/GenBank/DDBJ whole genome shotgun (WGS) entry which is preliminary data.</text>
</comment>
<feature type="domain" description="Acyltransferase 3" evidence="2">
    <location>
        <begin position="7"/>
        <end position="302"/>
    </location>
</feature>
<sequence length="359" mass="40360">MASSRDPWFDNAKMALVTLVVVGHAWVLLPDSATNDHLYDFLYAWHMPAFVFLTGYLSQRWTYTRARMWQLVRTVAVPYVLFEAVIAMFRIHVGGEELENLWRDPHWPMWYLSALFFWRLLTPVFKNMWGGVGLAVVISLVAGLYAGDTLDVARVLGLLPFFVLGLKATPERLELLRSRAAQVAAAGTLVGIWFLTSRTDDWAGTEWLYYRARYEELDVSDGQAFLTRAALLVLGTLGTWAFLALVPRVRGWFTQMGAYTLVVYLFHGFVVKGLGYAGYGELFGDRVLLGLAVTTLGSVVVALMLASPPVARVLQHAVDPLGWGERRVKDAMEVSEATKQADELAARIENHVRRETVRT</sequence>
<evidence type="ECO:0000259" key="2">
    <source>
        <dbReference type="Pfam" id="PF01757"/>
    </source>
</evidence>
<dbReference type="RefSeq" id="WP_179530293.1">
    <property type="nucleotide sequence ID" value="NZ_BAAAPP010000012.1"/>
</dbReference>
<keyword evidence="1" id="KW-1133">Transmembrane helix</keyword>
<organism evidence="3 4">
    <name type="scientific">Nocardioides marinus</name>
    <dbReference type="NCBI Taxonomy" id="374514"/>
    <lineage>
        <taxon>Bacteria</taxon>
        <taxon>Bacillati</taxon>
        <taxon>Actinomycetota</taxon>
        <taxon>Actinomycetes</taxon>
        <taxon>Propionibacteriales</taxon>
        <taxon>Nocardioidaceae</taxon>
        <taxon>Nocardioides</taxon>
    </lineage>
</organism>
<dbReference type="Pfam" id="PF01757">
    <property type="entry name" value="Acyl_transf_3"/>
    <property type="match status" value="1"/>
</dbReference>
<name>A0A7Y9YBT0_9ACTN</name>
<accession>A0A7Y9YBT0</accession>
<feature type="transmembrane region" description="Helical" evidence="1">
    <location>
        <begin position="12"/>
        <end position="29"/>
    </location>
</feature>
<feature type="transmembrane region" description="Helical" evidence="1">
    <location>
        <begin position="128"/>
        <end position="146"/>
    </location>
</feature>
<feature type="transmembrane region" description="Helical" evidence="1">
    <location>
        <begin position="225"/>
        <end position="246"/>
    </location>
</feature>
<dbReference type="Proteomes" id="UP000537326">
    <property type="component" value="Unassembled WGS sequence"/>
</dbReference>
<feature type="transmembrane region" description="Helical" evidence="1">
    <location>
        <begin position="287"/>
        <end position="306"/>
    </location>
</feature>
<feature type="transmembrane region" description="Helical" evidence="1">
    <location>
        <begin position="105"/>
        <end position="121"/>
    </location>
</feature>
<proteinExistence type="predicted"/>
<keyword evidence="3" id="KW-0808">Transferase</keyword>
<feature type="transmembrane region" description="Helical" evidence="1">
    <location>
        <begin position="258"/>
        <end position="275"/>
    </location>
</feature>